<name>A0AC60P4W8_IXOPE</name>
<proteinExistence type="predicted"/>
<comment type="caution">
    <text evidence="1">The sequence shown here is derived from an EMBL/GenBank/DDBJ whole genome shotgun (WGS) entry which is preliminary data.</text>
</comment>
<reference evidence="1 2" key="1">
    <citation type="journal article" date="2020" name="Cell">
        <title>Large-Scale Comparative Analyses of Tick Genomes Elucidate Their Genetic Diversity and Vector Capacities.</title>
        <authorList>
            <consortium name="Tick Genome and Microbiome Consortium (TIGMIC)"/>
            <person name="Jia N."/>
            <person name="Wang J."/>
            <person name="Shi W."/>
            <person name="Du L."/>
            <person name="Sun Y."/>
            <person name="Zhan W."/>
            <person name="Jiang J.F."/>
            <person name="Wang Q."/>
            <person name="Zhang B."/>
            <person name="Ji P."/>
            <person name="Bell-Sakyi L."/>
            <person name="Cui X.M."/>
            <person name="Yuan T.T."/>
            <person name="Jiang B.G."/>
            <person name="Yang W.F."/>
            <person name="Lam T.T."/>
            <person name="Chang Q.C."/>
            <person name="Ding S.J."/>
            <person name="Wang X.J."/>
            <person name="Zhu J.G."/>
            <person name="Ruan X.D."/>
            <person name="Zhao L."/>
            <person name="Wei J.T."/>
            <person name="Ye R.Z."/>
            <person name="Que T.C."/>
            <person name="Du C.H."/>
            <person name="Zhou Y.H."/>
            <person name="Cheng J.X."/>
            <person name="Dai P.F."/>
            <person name="Guo W.B."/>
            <person name="Han X.H."/>
            <person name="Huang E.J."/>
            <person name="Li L.F."/>
            <person name="Wei W."/>
            <person name="Gao Y.C."/>
            <person name="Liu J.Z."/>
            <person name="Shao H.Z."/>
            <person name="Wang X."/>
            <person name="Wang C.C."/>
            <person name="Yang T.C."/>
            <person name="Huo Q.B."/>
            <person name="Li W."/>
            <person name="Chen H.Y."/>
            <person name="Chen S.E."/>
            <person name="Zhou L.G."/>
            <person name="Ni X.B."/>
            <person name="Tian J.H."/>
            <person name="Sheng Y."/>
            <person name="Liu T."/>
            <person name="Pan Y.S."/>
            <person name="Xia L.Y."/>
            <person name="Li J."/>
            <person name="Zhao F."/>
            <person name="Cao W.C."/>
        </authorList>
    </citation>
    <scope>NUCLEOTIDE SEQUENCE [LARGE SCALE GENOMIC DNA]</scope>
    <source>
        <strain evidence="1">Iper-2018</strain>
    </source>
</reference>
<sequence length="187" mass="20696">MKRNALNSALKSRFTREVESGSVQDSLAVSRGSCEMNRHSQARRLAYHPPVHAASRYACSAVPEEMDGTRSFARVEHETARALASTAVCLLRTKEVATRQRYSMCTPAAAPRTRTSDWGGLEAQRDEEQAALIPGLESPQSPVQQQQHLVADLDYENKKYRKKACCLLTLAVICIAALALVIYFSAR</sequence>
<gene>
    <name evidence="1" type="ORF">HPB47_008475</name>
</gene>
<dbReference type="EMBL" id="JABSTQ010011185">
    <property type="protein sequence ID" value="KAG0414346.1"/>
    <property type="molecule type" value="Genomic_DNA"/>
</dbReference>
<evidence type="ECO:0000313" key="2">
    <source>
        <dbReference type="Proteomes" id="UP000805193"/>
    </source>
</evidence>
<organism evidence="1 2">
    <name type="scientific">Ixodes persulcatus</name>
    <name type="common">Taiga tick</name>
    <dbReference type="NCBI Taxonomy" id="34615"/>
    <lineage>
        <taxon>Eukaryota</taxon>
        <taxon>Metazoa</taxon>
        <taxon>Ecdysozoa</taxon>
        <taxon>Arthropoda</taxon>
        <taxon>Chelicerata</taxon>
        <taxon>Arachnida</taxon>
        <taxon>Acari</taxon>
        <taxon>Parasitiformes</taxon>
        <taxon>Ixodida</taxon>
        <taxon>Ixodoidea</taxon>
        <taxon>Ixodidae</taxon>
        <taxon>Ixodinae</taxon>
        <taxon>Ixodes</taxon>
    </lineage>
</organism>
<keyword evidence="2" id="KW-1185">Reference proteome</keyword>
<evidence type="ECO:0000313" key="1">
    <source>
        <dbReference type="EMBL" id="KAG0414346.1"/>
    </source>
</evidence>
<accession>A0AC60P4W8</accession>
<dbReference type="Proteomes" id="UP000805193">
    <property type="component" value="Unassembled WGS sequence"/>
</dbReference>
<protein>
    <submittedName>
        <fullName evidence="1">Uncharacterized protein</fullName>
    </submittedName>
</protein>